<comment type="caution">
    <text evidence="6">Lacks conserved residue(s) required for the propagation of feature annotation.</text>
</comment>
<dbReference type="InterPro" id="IPR043129">
    <property type="entry name" value="ATPase_NBD"/>
</dbReference>
<accession>A0ABW7UQX9</accession>
<proteinExistence type="inferred from homology"/>
<keyword evidence="8" id="KW-1185">Reference proteome</keyword>
<dbReference type="RefSeq" id="WP_055471317.1">
    <property type="nucleotide sequence ID" value="NZ_JBEZHZ010000011.1"/>
</dbReference>
<keyword evidence="3 6" id="KW-0067">ATP-binding</keyword>
<keyword evidence="4 6" id="KW-0133">Cell shape</keyword>
<dbReference type="EMBL" id="JBIRWE010000004">
    <property type="protein sequence ID" value="MFI1965006.1"/>
    <property type="molecule type" value="Genomic_DNA"/>
</dbReference>
<comment type="similarity">
    <text evidence="5 6">Belongs to the FtsA/MreB family.</text>
</comment>
<evidence type="ECO:0000256" key="2">
    <source>
        <dbReference type="ARBA" id="ARBA00022741"/>
    </source>
</evidence>
<dbReference type="InterPro" id="IPR056546">
    <property type="entry name" value="MreB_MamK-like"/>
</dbReference>
<feature type="binding site" evidence="6">
    <location>
        <begin position="291"/>
        <end position="294"/>
    </location>
    <ligand>
        <name>ATP</name>
        <dbReference type="ChEBI" id="CHEBI:30616"/>
    </ligand>
</feature>
<evidence type="ECO:0000313" key="7">
    <source>
        <dbReference type="EMBL" id="MFI1965006.1"/>
    </source>
</evidence>
<feature type="binding site" evidence="6">
    <location>
        <begin position="211"/>
        <end position="214"/>
    </location>
    <ligand>
        <name>ATP</name>
        <dbReference type="ChEBI" id="CHEBI:30616"/>
    </ligand>
</feature>
<protein>
    <recommendedName>
        <fullName evidence="6">Cell shape-determining protein MreB</fullName>
    </recommendedName>
</protein>
<dbReference type="Gene3D" id="3.30.420.40">
    <property type="match status" value="2"/>
</dbReference>
<dbReference type="SUPFAM" id="SSF53067">
    <property type="entry name" value="Actin-like ATPase domain"/>
    <property type="match status" value="2"/>
</dbReference>
<gene>
    <name evidence="6" type="primary">mreB</name>
    <name evidence="7" type="ORF">ACH429_12970</name>
</gene>
<organism evidence="7 8">
    <name type="scientific">Streptomyces pathocidini</name>
    <dbReference type="NCBI Taxonomy" id="1650571"/>
    <lineage>
        <taxon>Bacteria</taxon>
        <taxon>Bacillati</taxon>
        <taxon>Actinomycetota</taxon>
        <taxon>Actinomycetes</taxon>
        <taxon>Kitasatosporales</taxon>
        <taxon>Streptomycetaceae</taxon>
        <taxon>Streptomyces</taxon>
    </lineage>
</organism>
<dbReference type="HAMAP" id="MF_02207">
    <property type="entry name" value="MreB"/>
    <property type="match status" value="1"/>
</dbReference>
<dbReference type="PANTHER" id="PTHR42749:SF1">
    <property type="entry name" value="CELL SHAPE-DETERMINING PROTEIN MREB"/>
    <property type="match status" value="1"/>
</dbReference>
<evidence type="ECO:0000256" key="3">
    <source>
        <dbReference type="ARBA" id="ARBA00022840"/>
    </source>
</evidence>
<dbReference type="PANTHER" id="PTHR42749">
    <property type="entry name" value="CELL SHAPE-DETERMINING PROTEIN MREB"/>
    <property type="match status" value="1"/>
</dbReference>
<feature type="binding site" evidence="6">
    <location>
        <begin position="163"/>
        <end position="165"/>
    </location>
    <ligand>
        <name>ATP</name>
        <dbReference type="ChEBI" id="CHEBI:30616"/>
    </ligand>
</feature>
<dbReference type="Proteomes" id="UP001611548">
    <property type="component" value="Unassembled WGS sequence"/>
</dbReference>
<keyword evidence="2 6" id="KW-0547">Nucleotide-binding</keyword>
<comment type="subcellular location">
    <subcellularLocation>
        <location evidence="6">Cytoplasm</location>
    </subcellularLocation>
    <text evidence="6">Membrane-associated.</text>
</comment>
<comment type="subunit">
    <text evidence="6">Forms polymers.</text>
</comment>
<dbReference type="InterPro" id="IPR004753">
    <property type="entry name" value="MreB"/>
</dbReference>
<keyword evidence="1 6" id="KW-0963">Cytoplasm</keyword>
<reference evidence="7 8" key="1">
    <citation type="submission" date="2024-10" db="EMBL/GenBank/DDBJ databases">
        <title>The Natural Products Discovery Center: Release of the First 8490 Sequenced Strains for Exploring Actinobacteria Biosynthetic Diversity.</title>
        <authorList>
            <person name="Kalkreuter E."/>
            <person name="Kautsar S.A."/>
            <person name="Yang D."/>
            <person name="Bader C.D."/>
            <person name="Teijaro C.N."/>
            <person name="Fluegel L."/>
            <person name="Davis C.M."/>
            <person name="Simpson J.R."/>
            <person name="Lauterbach L."/>
            <person name="Steele A.D."/>
            <person name="Gui C."/>
            <person name="Meng S."/>
            <person name="Li G."/>
            <person name="Viehrig K."/>
            <person name="Ye F."/>
            <person name="Su P."/>
            <person name="Kiefer A.F."/>
            <person name="Nichols A."/>
            <person name="Cepeda A.J."/>
            <person name="Yan W."/>
            <person name="Fan B."/>
            <person name="Jiang Y."/>
            <person name="Adhikari A."/>
            <person name="Zheng C.-J."/>
            <person name="Schuster L."/>
            <person name="Cowan T.M."/>
            <person name="Smanski M.J."/>
            <person name="Chevrette M.G."/>
            <person name="De Carvalho L.P.S."/>
            <person name="Shen B."/>
        </authorList>
    </citation>
    <scope>NUCLEOTIDE SEQUENCE [LARGE SCALE GENOMIC DNA]</scope>
    <source>
        <strain evidence="7 8">NPDC020327</strain>
    </source>
</reference>
<dbReference type="PRINTS" id="PR01652">
    <property type="entry name" value="SHAPEPROTEIN"/>
</dbReference>
<evidence type="ECO:0000256" key="5">
    <source>
        <dbReference type="ARBA" id="ARBA00023458"/>
    </source>
</evidence>
<evidence type="ECO:0000256" key="6">
    <source>
        <dbReference type="HAMAP-Rule" id="MF_02207"/>
    </source>
</evidence>
<dbReference type="Pfam" id="PF06723">
    <property type="entry name" value="MreB_Mbl"/>
    <property type="match status" value="1"/>
</dbReference>
<comment type="function">
    <text evidence="6">Forms membrane-associated dynamic filaments that are essential for cell shape determination. Acts by regulating cell wall synthesis and cell elongation, and thus cell shape. A feedback loop between cell geometry and MreB localization may maintain elongated cell shape by targeting cell wall growth to regions of negative cell wall curvature.</text>
</comment>
<sequence>MPLPQALGAAHLAVDLGTSCTRMRGPKGASFEGASMLAVDIQAGKIVAVGDPAKAMAGRTPPAIETVAPIRRGVITDFDAATRLLWHAIGRQRRGRLRSWLPPRVVAGVPAQATEVQQRAVEEAFEFAGARSVHLLPKVTLAAIGAGVPVWDATGTMIVDIGAGTTEVAAFAFGNMVAAVSSTTAGDTFGEALRVHLQGEYNLALSAEAAEEVKISLSRAAASGRNTRVEVRGRDRISDLPKSVTMSAGELMQVVAPEARRIAASVAAVVGKCPPSVADDIVGRGLVLTGGGALLGGLAEHLGRAVGMAVHLVDSPQTSVVDGAVRWLADAGTPSGRQPLLAPI</sequence>
<evidence type="ECO:0000256" key="1">
    <source>
        <dbReference type="ARBA" id="ARBA00022490"/>
    </source>
</evidence>
<name>A0ABW7UQX9_9ACTN</name>
<comment type="caution">
    <text evidence="7">The sequence shown here is derived from an EMBL/GenBank/DDBJ whole genome shotgun (WGS) entry which is preliminary data.</text>
</comment>
<evidence type="ECO:0000256" key="4">
    <source>
        <dbReference type="ARBA" id="ARBA00022960"/>
    </source>
</evidence>
<evidence type="ECO:0000313" key="8">
    <source>
        <dbReference type="Proteomes" id="UP001611548"/>
    </source>
</evidence>